<keyword evidence="2" id="KW-1003">Cell membrane</keyword>
<protein>
    <recommendedName>
        <fullName evidence="2">NADH-quinone oxidoreductase subunit J</fullName>
        <ecNumber evidence="2">7.1.1.-</ecNumber>
    </recommendedName>
</protein>
<comment type="caution">
    <text evidence="2">Lacks conserved residue(s) required for the propagation of feature annotation.</text>
</comment>
<comment type="function">
    <text evidence="2">NDH-1 shuttles electrons from NADH, via FMN and iron-sulfur (Fe-S) centers, to quinones in the respiratory chain. Couples the redox reaction to proton translocation (for every two electrons transferred, four hydrogen ions are translocated across the cytoplasmic membrane), and thus conserves the redox energy in a proton gradient.</text>
</comment>
<evidence type="ECO:0000256" key="2">
    <source>
        <dbReference type="RuleBase" id="RU004429"/>
    </source>
</evidence>
<gene>
    <name evidence="3" type="primary">nuoJ_1</name>
    <name evidence="3" type="ORF">I41_14820</name>
</gene>
<feature type="transmembrane region" description="Helical" evidence="2">
    <location>
        <begin position="31"/>
        <end position="50"/>
    </location>
</feature>
<reference evidence="3 4" key="1">
    <citation type="submission" date="2019-02" db="EMBL/GenBank/DDBJ databases">
        <title>Deep-cultivation of Planctomycetes and their phenomic and genomic characterization uncovers novel biology.</title>
        <authorList>
            <person name="Wiegand S."/>
            <person name="Jogler M."/>
            <person name="Boedeker C."/>
            <person name="Pinto D."/>
            <person name="Vollmers J."/>
            <person name="Rivas-Marin E."/>
            <person name="Kohn T."/>
            <person name="Peeters S.H."/>
            <person name="Heuer A."/>
            <person name="Rast P."/>
            <person name="Oberbeckmann S."/>
            <person name="Bunk B."/>
            <person name="Jeske O."/>
            <person name="Meyerdierks A."/>
            <person name="Storesund J.E."/>
            <person name="Kallscheuer N."/>
            <person name="Luecker S."/>
            <person name="Lage O.M."/>
            <person name="Pohl T."/>
            <person name="Merkel B.J."/>
            <person name="Hornburger P."/>
            <person name="Mueller R.-W."/>
            <person name="Bruemmer F."/>
            <person name="Labrenz M."/>
            <person name="Spormann A.M."/>
            <person name="Op den Camp H."/>
            <person name="Overmann J."/>
            <person name="Amann R."/>
            <person name="Jetten M.S.M."/>
            <person name="Mascher T."/>
            <person name="Medema M.H."/>
            <person name="Devos D.P."/>
            <person name="Kaster A.-K."/>
            <person name="Ovreas L."/>
            <person name="Rohde M."/>
            <person name="Galperin M.Y."/>
            <person name="Jogler C."/>
        </authorList>
    </citation>
    <scope>NUCLEOTIDE SEQUENCE [LARGE SCALE GENOMIC DNA]</scope>
    <source>
        <strain evidence="3 4">I41</strain>
    </source>
</reference>
<keyword evidence="2" id="KW-0874">Quinone</keyword>
<dbReference type="KEGG" id="llh:I41_14820"/>
<feature type="transmembrane region" description="Helical" evidence="2">
    <location>
        <begin position="145"/>
        <end position="164"/>
    </location>
</feature>
<keyword evidence="3" id="KW-0560">Oxidoreductase</keyword>
<keyword evidence="4" id="KW-1185">Reference proteome</keyword>
<dbReference type="InterPro" id="IPR001457">
    <property type="entry name" value="NADH_UbQ/plastoQ_OxRdtase_su6"/>
</dbReference>
<organism evidence="3 4">
    <name type="scientific">Lacipirellula limnantheis</name>
    <dbReference type="NCBI Taxonomy" id="2528024"/>
    <lineage>
        <taxon>Bacteria</taxon>
        <taxon>Pseudomonadati</taxon>
        <taxon>Planctomycetota</taxon>
        <taxon>Planctomycetia</taxon>
        <taxon>Pirellulales</taxon>
        <taxon>Lacipirellulaceae</taxon>
        <taxon>Lacipirellula</taxon>
    </lineage>
</organism>
<comment type="catalytic activity">
    <reaction evidence="2">
        <text>a quinone + NADH + 5 H(+)(in) = a quinol + NAD(+) + 4 H(+)(out)</text>
        <dbReference type="Rhea" id="RHEA:57888"/>
        <dbReference type="ChEBI" id="CHEBI:15378"/>
        <dbReference type="ChEBI" id="CHEBI:24646"/>
        <dbReference type="ChEBI" id="CHEBI:57540"/>
        <dbReference type="ChEBI" id="CHEBI:57945"/>
        <dbReference type="ChEBI" id="CHEBI:132124"/>
    </reaction>
</comment>
<dbReference type="InterPro" id="IPR042106">
    <property type="entry name" value="Nuo/plastoQ_OxRdtase_6_NuoJ"/>
</dbReference>
<dbReference type="GO" id="GO:0005886">
    <property type="term" value="C:plasma membrane"/>
    <property type="evidence" value="ECO:0007669"/>
    <property type="project" value="UniProtKB-SubCell"/>
</dbReference>
<accession>A0A517TVA2</accession>
<feature type="transmembrane region" description="Helical" evidence="2">
    <location>
        <begin position="62"/>
        <end position="79"/>
    </location>
</feature>
<feature type="transmembrane region" description="Helical" evidence="2">
    <location>
        <begin position="86"/>
        <end position="104"/>
    </location>
</feature>
<name>A0A517TVA2_9BACT</name>
<dbReference type="GO" id="GO:0016491">
    <property type="term" value="F:oxidoreductase activity"/>
    <property type="evidence" value="ECO:0007669"/>
    <property type="project" value="UniProtKB-KW"/>
</dbReference>
<dbReference type="RefSeq" id="WP_145431895.1">
    <property type="nucleotide sequence ID" value="NZ_CP036339.1"/>
</dbReference>
<keyword evidence="2" id="KW-0472">Membrane</keyword>
<evidence type="ECO:0000313" key="3">
    <source>
        <dbReference type="EMBL" id="QDT72310.1"/>
    </source>
</evidence>
<dbReference type="PANTHER" id="PTHR33269">
    <property type="entry name" value="NADH-UBIQUINONE OXIDOREDUCTASE CHAIN 6"/>
    <property type="match status" value="1"/>
</dbReference>
<feature type="transmembrane region" description="Helical" evidence="2">
    <location>
        <begin position="213"/>
        <end position="235"/>
    </location>
</feature>
<keyword evidence="2" id="KW-1133">Transmembrane helix</keyword>
<feature type="transmembrane region" description="Helical" evidence="2">
    <location>
        <begin position="110"/>
        <end position="133"/>
    </location>
</feature>
<keyword evidence="2" id="KW-0812">Transmembrane</keyword>
<feature type="transmembrane region" description="Helical" evidence="2">
    <location>
        <begin position="6"/>
        <end position="24"/>
    </location>
</feature>
<dbReference type="GO" id="GO:0048038">
    <property type="term" value="F:quinone binding"/>
    <property type="evidence" value="ECO:0007669"/>
    <property type="project" value="UniProtKB-UniRule"/>
</dbReference>
<dbReference type="GO" id="GO:0008137">
    <property type="term" value="F:NADH dehydrogenase (ubiquinone) activity"/>
    <property type="evidence" value="ECO:0007669"/>
    <property type="project" value="UniProtKB-UniRule"/>
</dbReference>
<dbReference type="EC" id="7.1.1.-" evidence="2"/>
<comment type="similarity">
    <text evidence="1 2">Belongs to the complex I subunit 6 family.</text>
</comment>
<evidence type="ECO:0000256" key="1">
    <source>
        <dbReference type="ARBA" id="ARBA00005698"/>
    </source>
</evidence>
<evidence type="ECO:0000313" key="4">
    <source>
        <dbReference type="Proteomes" id="UP000317909"/>
    </source>
</evidence>
<sequence>MSDSAVQGVLYGSLAAGAIGMWLATSPRTAALRVLGAFLASAGLIAAVAMFSGPGGDVTNKILFWLFAGSALLSGVLMVTSREPVYAALWFALATLGTCGLFMMQAAPFLAAATIIVYAGAIIVTFLFVIMLAQQQGRSFYDYRARTPIMSIVASWLMLAALLWNFQAWQKAPMAAAGPALTAEAATNPFSQPSDVDQFDSLRALGLSLFGDYLYAVEIAGTLLLVAGIGAIAIAPRRAEGTL</sequence>
<dbReference type="AlphaFoldDB" id="A0A517TVA2"/>
<dbReference type="Proteomes" id="UP000317909">
    <property type="component" value="Chromosome"/>
</dbReference>
<dbReference type="OrthoDB" id="289972at2"/>
<comment type="subcellular location">
    <subcellularLocation>
        <location evidence="2">Cell membrane</location>
        <topology evidence="2">Multi-pass membrane protein</topology>
    </subcellularLocation>
</comment>
<proteinExistence type="inferred from homology"/>
<dbReference type="Pfam" id="PF00499">
    <property type="entry name" value="Oxidored_q3"/>
    <property type="match status" value="1"/>
</dbReference>
<dbReference type="EMBL" id="CP036339">
    <property type="protein sequence ID" value="QDT72310.1"/>
    <property type="molecule type" value="Genomic_DNA"/>
</dbReference>
<dbReference type="PANTHER" id="PTHR33269:SF17">
    <property type="entry name" value="NADH-UBIQUINONE OXIDOREDUCTASE CHAIN 6"/>
    <property type="match status" value="1"/>
</dbReference>
<dbReference type="Gene3D" id="1.20.120.1200">
    <property type="entry name" value="NADH-ubiquinone/plastoquinone oxidoreductase chain 6, subunit NuoJ"/>
    <property type="match status" value="1"/>
</dbReference>
<keyword evidence="2" id="KW-0520">NAD</keyword>